<feature type="compositionally biased region" description="Low complexity" evidence="1">
    <location>
        <begin position="149"/>
        <end position="182"/>
    </location>
</feature>
<dbReference type="Gene3D" id="1.20.1480.30">
    <property type="entry name" value="Designed four-helix bundle protein"/>
    <property type="match status" value="1"/>
</dbReference>
<gene>
    <name evidence="2" type="ORF">K457DRAFT_137302</name>
</gene>
<dbReference type="EMBL" id="KV442036">
    <property type="protein sequence ID" value="OAQ30214.1"/>
    <property type="molecule type" value="Genomic_DNA"/>
</dbReference>
<protein>
    <submittedName>
        <fullName evidence="2">Uncharacterized protein</fullName>
    </submittedName>
</protein>
<feature type="compositionally biased region" description="Low complexity" evidence="1">
    <location>
        <begin position="99"/>
        <end position="122"/>
    </location>
</feature>
<sequence length="324" mass="36070">MKNGISVCMDYFNCTLPKNEQDTKHMTTYHDPRPVEIANLLDGGRPITIHRDPRRKMFFPCPHPECDHSSILRSGPYQHQRHCKYIKRDIQRAGKSKSSRPSSSASSFASSSVATAAVPSQSVRTTRRIRNQTHVSRGRTGRPSRVDRSSSSSVRATTSARVTSSVRATSSVRSASTSSASSGSIFDHTPPPVSPPAPSPPPPPASNNTASSAALTQLLTGIQQLADTVTRFNKRLDIQTQTIGKMNEQMEWLADQVHEIRTQNAGLDAHTESLRNDMDMVQDHLGDMLQDNQDMKEHLREAREDVGQVSLAFRDRGRQRTYYY</sequence>
<feature type="region of interest" description="Disordered" evidence="1">
    <location>
        <begin position="90"/>
        <end position="210"/>
    </location>
</feature>
<accession>A0A197K176</accession>
<proteinExistence type="predicted"/>
<keyword evidence="3" id="KW-1185">Reference proteome</keyword>
<dbReference type="AlphaFoldDB" id="A0A197K176"/>
<name>A0A197K176_9FUNG</name>
<organism evidence="2 3">
    <name type="scientific">Linnemannia elongata AG-77</name>
    <dbReference type="NCBI Taxonomy" id="1314771"/>
    <lineage>
        <taxon>Eukaryota</taxon>
        <taxon>Fungi</taxon>
        <taxon>Fungi incertae sedis</taxon>
        <taxon>Mucoromycota</taxon>
        <taxon>Mortierellomycotina</taxon>
        <taxon>Mortierellomycetes</taxon>
        <taxon>Mortierellales</taxon>
        <taxon>Mortierellaceae</taxon>
        <taxon>Linnemannia</taxon>
    </lineage>
</organism>
<evidence type="ECO:0000313" key="3">
    <source>
        <dbReference type="Proteomes" id="UP000078512"/>
    </source>
</evidence>
<feature type="compositionally biased region" description="Pro residues" evidence="1">
    <location>
        <begin position="189"/>
        <end position="205"/>
    </location>
</feature>
<evidence type="ECO:0000256" key="1">
    <source>
        <dbReference type="SAM" id="MobiDB-lite"/>
    </source>
</evidence>
<reference evidence="2 3" key="1">
    <citation type="submission" date="2016-05" db="EMBL/GenBank/DDBJ databases">
        <title>Genome sequencing reveals origins of a unique bacterial endosymbiosis in the earliest lineages of terrestrial Fungi.</title>
        <authorList>
            <consortium name="DOE Joint Genome Institute"/>
            <person name="Uehling J."/>
            <person name="Gryganskyi A."/>
            <person name="Hameed K."/>
            <person name="Tschaplinski T."/>
            <person name="Misztal P."/>
            <person name="Wu S."/>
            <person name="Desiro A."/>
            <person name="Vande Pol N."/>
            <person name="Du Z.-Y."/>
            <person name="Zienkiewicz A."/>
            <person name="Zienkiewicz K."/>
            <person name="Morin E."/>
            <person name="Tisserant E."/>
            <person name="Splivallo R."/>
            <person name="Hainaut M."/>
            <person name="Henrissat B."/>
            <person name="Ohm R."/>
            <person name="Kuo A."/>
            <person name="Yan J."/>
            <person name="Lipzen A."/>
            <person name="Nolan M."/>
            <person name="Labutti K."/>
            <person name="Barry K."/>
            <person name="Goldstein A."/>
            <person name="Labbe J."/>
            <person name="Schadt C."/>
            <person name="Tuskan G."/>
            <person name="Grigoriev I."/>
            <person name="Martin F."/>
            <person name="Vilgalys R."/>
            <person name="Bonito G."/>
        </authorList>
    </citation>
    <scope>NUCLEOTIDE SEQUENCE [LARGE SCALE GENOMIC DNA]</scope>
    <source>
        <strain evidence="2 3">AG-77</strain>
    </source>
</reference>
<dbReference type="Proteomes" id="UP000078512">
    <property type="component" value="Unassembled WGS sequence"/>
</dbReference>
<feature type="compositionally biased region" description="Basic residues" evidence="1">
    <location>
        <begin position="125"/>
        <end position="142"/>
    </location>
</feature>
<dbReference type="OrthoDB" id="2425652at2759"/>
<evidence type="ECO:0000313" key="2">
    <source>
        <dbReference type="EMBL" id="OAQ30214.1"/>
    </source>
</evidence>